<dbReference type="PANTHER" id="PTHR13683:SF227">
    <property type="entry name" value="EUKARYOTIC ASPARTYL PROTEASE FAMILY PROTEIN"/>
    <property type="match status" value="1"/>
</dbReference>
<dbReference type="Proteomes" id="UP001141552">
    <property type="component" value="Unassembled WGS sequence"/>
</dbReference>
<sequence>MAASFVLNFMIYFSSHYTLGPAELLLGGKRTGIKGLEFVFDSGSSYTYFNAEAYQSMLDQMRMDLVGKPLKDAPEDNELAVCWKLAKPIKTVRDINSYFKPLTLKFTNSNSKNVQLELTPEDYLIISKHGNLCLGILNGTEQGLGNLNVIGDIFLQDKMVIYDNEREQLGWFSANCDRLPKS</sequence>
<evidence type="ECO:0000313" key="4">
    <source>
        <dbReference type="Proteomes" id="UP001141552"/>
    </source>
</evidence>
<proteinExistence type="inferred from homology"/>
<comment type="similarity">
    <text evidence="1">Belongs to the peptidase A1 family.</text>
</comment>
<dbReference type="AlphaFoldDB" id="A0A9Q0FVN0"/>
<dbReference type="FunFam" id="2.40.70.10:FF:000027">
    <property type="entry name" value="Aspartic proteinase Asp1 isoform A"/>
    <property type="match status" value="1"/>
</dbReference>
<feature type="domain" description="Peptidase A1" evidence="2">
    <location>
        <begin position="1"/>
        <end position="172"/>
    </location>
</feature>
<dbReference type="InterPro" id="IPR033121">
    <property type="entry name" value="PEPTIDASE_A1"/>
</dbReference>
<dbReference type="PROSITE" id="PS51767">
    <property type="entry name" value="PEPTIDASE_A1"/>
    <property type="match status" value="1"/>
</dbReference>
<organism evidence="3 4">
    <name type="scientific">Turnera subulata</name>
    <dbReference type="NCBI Taxonomy" id="218843"/>
    <lineage>
        <taxon>Eukaryota</taxon>
        <taxon>Viridiplantae</taxon>
        <taxon>Streptophyta</taxon>
        <taxon>Embryophyta</taxon>
        <taxon>Tracheophyta</taxon>
        <taxon>Spermatophyta</taxon>
        <taxon>Magnoliopsida</taxon>
        <taxon>eudicotyledons</taxon>
        <taxon>Gunneridae</taxon>
        <taxon>Pentapetalae</taxon>
        <taxon>rosids</taxon>
        <taxon>fabids</taxon>
        <taxon>Malpighiales</taxon>
        <taxon>Passifloraceae</taxon>
        <taxon>Turnera</taxon>
    </lineage>
</organism>
<dbReference type="EMBL" id="JAKUCV010003574">
    <property type="protein sequence ID" value="KAJ4838362.1"/>
    <property type="molecule type" value="Genomic_DNA"/>
</dbReference>
<reference evidence="3" key="1">
    <citation type="submission" date="2022-02" db="EMBL/GenBank/DDBJ databases">
        <authorList>
            <person name="Henning P.M."/>
            <person name="McCubbin A.G."/>
            <person name="Shore J.S."/>
        </authorList>
    </citation>
    <scope>NUCLEOTIDE SEQUENCE</scope>
    <source>
        <strain evidence="3">F60SS</strain>
        <tissue evidence="3">Leaves</tissue>
    </source>
</reference>
<dbReference type="SUPFAM" id="SSF50630">
    <property type="entry name" value="Acid proteases"/>
    <property type="match status" value="1"/>
</dbReference>
<name>A0A9Q0FVN0_9ROSI</name>
<dbReference type="InterPro" id="IPR021109">
    <property type="entry name" value="Peptidase_aspartic_dom_sf"/>
</dbReference>
<dbReference type="Gene3D" id="2.40.70.10">
    <property type="entry name" value="Acid Proteases"/>
    <property type="match status" value="1"/>
</dbReference>
<dbReference type="GO" id="GO:0004190">
    <property type="term" value="F:aspartic-type endopeptidase activity"/>
    <property type="evidence" value="ECO:0007669"/>
    <property type="project" value="InterPro"/>
</dbReference>
<dbReference type="Pfam" id="PF14541">
    <property type="entry name" value="TAXi_C"/>
    <property type="match status" value="1"/>
</dbReference>
<keyword evidence="4" id="KW-1185">Reference proteome</keyword>
<comment type="caution">
    <text evidence="3">The sequence shown here is derived from an EMBL/GenBank/DDBJ whole genome shotgun (WGS) entry which is preliminary data.</text>
</comment>
<evidence type="ECO:0000313" key="3">
    <source>
        <dbReference type="EMBL" id="KAJ4838362.1"/>
    </source>
</evidence>
<dbReference type="PANTHER" id="PTHR13683">
    <property type="entry name" value="ASPARTYL PROTEASES"/>
    <property type="match status" value="1"/>
</dbReference>
<dbReference type="OrthoDB" id="2747330at2759"/>
<dbReference type="InterPro" id="IPR001461">
    <property type="entry name" value="Aspartic_peptidase_A1"/>
</dbReference>
<reference evidence="3" key="2">
    <citation type="journal article" date="2023" name="Plants (Basel)">
        <title>Annotation of the Turnera subulata (Passifloraceae) Draft Genome Reveals the S-Locus Evolved after the Divergence of Turneroideae from Passifloroideae in a Stepwise Manner.</title>
        <authorList>
            <person name="Henning P.M."/>
            <person name="Roalson E.H."/>
            <person name="Mir W."/>
            <person name="McCubbin A.G."/>
            <person name="Shore J.S."/>
        </authorList>
    </citation>
    <scope>NUCLEOTIDE SEQUENCE</scope>
    <source>
        <strain evidence="3">F60SS</strain>
    </source>
</reference>
<evidence type="ECO:0000256" key="1">
    <source>
        <dbReference type="ARBA" id="ARBA00007447"/>
    </source>
</evidence>
<gene>
    <name evidence="3" type="ORF">Tsubulata_040145</name>
</gene>
<protein>
    <recommendedName>
        <fullName evidence="2">Peptidase A1 domain-containing protein</fullName>
    </recommendedName>
</protein>
<dbReference type="GO" id="GO:0006508">
    <property type="term" value="P:proteolysis"/>
    <property type="evidence" value="ECO:0007669"/>
    <property type="project" value="InterPro"/>
</dbReference>
<evidence type="ECO:0000259" key="2">
    <source>
        <dbReference type="PROSITE" id="PS51767"/>
    </source>
</evidence>
<accession>A0A9Q0FVN0</accession>
<dbReference type="InterPro" id="IPR032799">
    <property type="entry name" value="TAXi_C"/>
</dbReference>